<evidence type="ECO:0000313" key="2">
    <source>
        <dbReference type="EMBL" id="SVC37332.1"/>
    </source>
</evidence>
<organism evidence="2">
    <name type="scientific">marine metagenome</name>
    <dbReference type="NCBI Taxonomy" id="408172"/>
    <lineage>
        <taxon>unclassified sequences</taxon>
        <taxon>metagenomes</taxon>
        <taxon>ecological metagenomes</taxon>
    </lineage>
</organism>
<protein>
    <submittedName>
        <fullName evidence="2">Uncharacterized protein</fullName>
    </submittedName>
</protein>
<reference evidence="2" key="1">
    <citation type="submission" date="2018-05" db="EMBL/GenBank/DDBJ databases">
        <authorList>
            <person name="Lanie J.A."/>
            <person name="Ng W.-L."/>
            <person name="Kazmierczak K.M."/>
            <person name="Andrzejewski T.M."/>
            <person name="Davidsen T.M."/>
            <person name="Wayne K.J."/>
            <person name="Tettelin H."/>
            <person name="Glass J.I."/>
            <person name="Rusch D."/>
            <person name="Podicherti R."/>
            <person name="Tsui H.-C.T."/>
            <person name="Winkler M.E."/>
        </authorList>
    </citation>
    <scope>NUCLEOTIDE SEQUENCE</scope>
</reference>
<gene>
    <name evidence="2" type="ORF">METZ01_LOCUS290186</name>
</gene>
<sequence length="64" mass="7648">QELRRCHRRFDQAGGRRHRVLRRGHLGRRLEHLRRDTVGRKGRARGTNQTLRLRRHHPGADQAV</sequence>
<feature type="non-terminal residue" evidence="2">
    <location>
        <position position="64"/>
    </location>
</feature>
<evidence type="ECO:0000256" key="1">
    <source>
        <dbReference type="SAM" id="MobiDB-lite"/>
    </source>
</evidence>
<proteinExistence type="predicted"/>
<feature type="region of interest" description="Disordered" evidence="1">
    <location>
        <begin position="38"/>
        <end position="64"/>
    </location>
</feature>
<dbReference type="AlphaFoldDB" id="A0A382LQH4"/>
<name>A0A382LQH4_9ZZZZ</name>
<accession>A0A382LQH4</accession>
<feature type="non-terminal residue" evidence="2">
    <location>
        <position position="1"/>
    </location>
</feature>
<dbReference type="EMBL" id="UINC01087727">
    <property type="protein sequence ID" value="SVC37332.1"/>
    <property type="molecule type" value="Genomic_DNA"/>
</dbReference>